<feature type="chain" id="PRO_5040803426" evidence="1">
    <location>
        <begin position="23"/>
        <end position="133"/>
    </location>
</feature>
<proteinExistence type="predicted"/>
<name>A0A9X2X4N3_9HYPH</name>
<protein>
    <submittedName>
        <fullName evidence="3">Lysozyme inhibitor LprI family protein</fullName>
    </submittedName>
</protein>
<evidence type="ECO:0000256" key="1">
    <source>
        <dbReference type="SAM" id="SignalP"/>
    </source>
</evidence>
<keyword evidence="1" id="KW-0732">Signal</keyword>
<dbReference type="Pfam" id="PF07007">
    <property type="entry name" value="LprI"/>
    <property type="match status" value="1"/>
</dbReference>
<evidence type="ECO:0000313" key="3">
    <source>
        <dbReference type="EMBL" id="MCT8988782.1"/>
    </source>
</evidence>
<dbReference type="Proteomes" id="UP001149009">
    <property type="component" value="Unassembled WGS sequence"/>
</dbReference>
<dbReference type="Gene3D" id="1.20.1270.180">
    <property type="match status" value="1"/>
</dbReference>
<accession>A0A9X2X4N3</accession>
<gene>
    <name evidence="3" type="ORF">NYR54_00520</name>
</gene>
<dbReference type="InterPro" id="IPR009739">
    <property type="entry name" value="LprI-like_N"/>
</dbReference>
<comment type="caution">
    <text evidence="3">The sequence shown here is derived from an EMBL/GenBank/DDBJ whole genome shotgun (WGS) entry which is preliminary data.</text>
</comment>
<dbReference type="RefSeq" id="WP_261513397.1">
    <property type="nucleotide sequence ID" value="NZ_JAODNV010000001.1"/>
</dbReference>
<evidence type="ECO:0000259" key="2">
    <source>
        <dbReference type="Pfam" id="PF07007"/>
    </source>
</evidence>
<reference evidence="3" key="1">
    <citation type="submission" date="2022-08" db="EMBL/GenBank/DDBJ databases">
        <title>Chelativorans sichuanense sp. nov., a paraffin oil-degrading bacterium isolated from a mixture of oil-based drill cuttings and paddy soil.</title>
        <authorList>
            <person name="Yu J."/>
            <person name="Liu H."/>
            <person name="Chen Q."/>
        </authorList>
    </citation>
    <scope>NUCLEOTIDE SEQUENCE</scope>
    <source>
        <strain evidence="3">SCAU 2101</strain>
    </source>
</reference>
<feature type="domain" description="Lysozyme inhibitor LprI-like N-terminal" evidence="2">
    <location>
        <begin position="25"/>
        <end position="117"/>
    </location>
</feature>
<feature type="signal peptide" evidence="1">
    <location>
        <begin position="1"/>
        <end position="22"/>
    </location>
</feature>
<dbReference type="EMBL" id="JAODNV010000001">
    <property type="protein sequence ID" value="MCT8988782.1"/>
    <property type="molecule type" value="Genomic_DNA"/>
</dbReference>
<sequence length="133" mass="14438">MRHSTLFTLLALLVAASAPARALDCANATTQAEINACAAEEYEEADASLNAAYKELMARLSDERDIQLLLRKAQRAWIAYRDAQCDFAAAGTLGGSMYPALRAGCLAKMTDLRTRELRKLLECEEGDPSCPAP</sequence>
<evidence type="ECO:0000313" key="4">
    <source>
        <dbReference type="Proteomes" id="UP001149009"/>
    </source>
</evidence>
<dbReference type="AlphaFoldDB" id="A0A9X2X4N3"/>
<dbReference type="PANTHER" id="PTHR39176">
    <property type="entry name" value="PERIPLASMIC PROTEIN-RELATED"/>
    <property type="match status" value="1"/>
</dbReference>
<dbReference type="PANTHER" id="PTHR39176:SF1">
    <property type="entry name" value="PERIPLASMIC PROTEIN"/>
    <property type="match status" value="1"/>
</dbReference>
<keyword evidence="4" id="KW-1185">Reference proteome</keyword>
<organism evidence="3 4">
    <name type="scientific">Chelativorans petroleitrophicus</name>
    <dbReference type="NCBI Taxonomy" id="2975484"/>
    <lineage>
        <taxon>Bacteria</taxon>
        <taxon>Pseudomonadati</taxon>
        <taxon>Pseudomonadota</taxon>
        <taxon>Alphaproteobacteria</taxon>
        <taxon>Hyphomicrobiales</taxon>
        <taxon>Phyllobacteriaceae</taxon>
        <taxon>Chelativorans</taxon>
    </lineage>
</organism>